<dbReference type="EMBL" id="VFQX01000016">
    <property type="protein sequence ID" value="KAF0980922.1"/>
    <property type="molecule type" value="Genomic_DNA"/>
</dbReference>
<dbReference type="PROSITE" id="PS00678">
    <property type="entry name" value="WD_REPEATS_1"/>
    <property type="match status" value="1"/>
</dbReference>
<comment type="caution">
    <text evidence="4">The sequence shown here is derived from an EMBL/GenBank/DDBJ whole genome shotgun (WGS) entry which is preliminary data.</text>
</comment>
<gene>
    <name evidence="4" type="ORF">FDP41_012710</name>
</gene>
<dbReference type="GeneID" id="68119925"/>
<dbReference type="InterPro" id="IPR053290">
    <property type="entry name" value="TSET_complex_member"/>
</dbReference>
<organism evidence="4 5">
    <name type="scientific">Naegleria fowleri</name>
    <name type="common">Brain eating amoeba</name>
    <dbReference type="NCBI Taxonomy" id="5763"/>
    <lineage>
        <taxon>Eukaryota</taxon>
        <taxon>Discoba</taxon>
        <taxon>Heterolobosea</taxon>
        <taxon>Tetramitia</taxon>
        <taxon>Eutetramitia</taxon>
        <taxon>Vahlkampfiidae</taxon>
        <taxon>Naegleria</taxon>
    </lineage>
</organism>
<evidence type="ECO:0000313" key="4">
    <source>
        <dbReference type="EMBL" id="KAF0980922.1"/>
    </source>
</evidence>
<dbReference type="VEuPathDB" id="AmoebaDB:NF0038650"/>
<dbReference type="PANTHER" id="PTHR45521">
    <property type="entry name" value="TSET COMPLEX MEMBER TSTF"/>
    <property type="match status" value="1"/>
</dbReference>
<dbReference type="SMART" id="SM00320">
    <property type="entry name" value="WD40"/>
    <property type="match status" value="4"/>
</dbReference>
<evidence type="ECO:0000256" key="1">
    <source>
        <dbReference type="ARBA" id="ARBA00022574"/>
    </source>
</evidence>
<dbReference type="InterPro" id="IPR036322">
    <property type="entry name" value="WD40_repeat_dom_sf"/>
</dbReference>
<dbReference type="Proteomes" id="UP000444721">
    <property type="component" value="Unassembled WGS sequence"/>
</dbReference>
<accession>A0A6A5C2D6</accession>
<dbReference type="VEuPathDB" id="AmoebaDB:FDP41_012710"/>
<keyword evidence="5" id="KW-1185">Reference proteome</keyword>
<dbReference type="Pfam" id="PF00400">
    <property type="entry name" value="WD40"/>
    <property type="match status" value="1"/>
</dbReference>
<dbReference type="Gene3D" id="2.130.10.10">
    <property type="entry name" value="YVTN repeat-like/Quinoprotein amine dehydrogenase"/>
    <property type="match status" value="1"/>
</dbReference>
<dbReference type="PANTHER" id="PTHR45521:SF2">
    <property type="entry name" value="TRANSDUCIN_WD40 REPEAT-LIKE SUPERFAMILY PROTEIN"/>
    <property type="match status" value="1"/>
</dbReference>
<dbReference type="OrthoDB" id="509637at2759"/>
<reference evidence="4 5" key="1">
    <citation type="journal article" date="2019" name="Sci. Rep.">
        <title>Nanopore sequencing improves the draft genome of the human pathogenic amoeba Naegleria fowleri.</title>
        <authorList>
            <person name="Liechti N."/>
            <person name="Schurch N."/>
            <person name="Bruggmann R."/>
            <person name="Wittwer M."/>
        </authorList>
    </citation>
    <scope>NUCLEOTIDE SEQUENCE [LARGE SCALE GENOMIC DNA]</scope>
    <source>
        <strain evidence="4 5">ATCC 30894</strain>
    </source>
</reference>
<dbReference type="VEuPathDB" id="AmoebaDB:NF0038640"/>
<protein>
    <submittedName>
        <fullName evidence="4">Uncharacterized protein</fullName>
    </submittedName>
</protein>
<sequence length="1073" mass="122800">MAPQLQKLTPEQVRALDPNEPPVIEVLNQGQSFFSNMKVHYCDVHPVKSWVVFADKRGSVYLFDYVQNDLLHTFSLNSMFESKKEETNLYRTLDKNFKNVQLPYWYDEELFTKNEKFGDLKSVRFYDEHVQYWKLRQLNSMMGADSNQQQQVQIPTSTRTIDDDEDRSRMVGVNGNVIGGNFVNDRPPKCLVLQTDSRIIMLRYDEVSSLLFFFDDVKSSQLDNKTITCFDFLYRQPVIAIGCSDGSVRFWDFQQRRVLNKVINAHPKSVSHILTVPKEDPFSKYPGLVTCSTDGHLSLWNLDNDKAEYTEQKCQQGISSIILDPHTGYLITAGNDKTIALRGLNSGKIIKQTKTKVPMKNLAMVTTCNCNPSWLLMLENKKQKRSLFRMSAALNTDPVIFDKSIVDVEALASSHHKDAKFYTIHQHPLNHDIIFLGTSFGLLMTKMDFNRKPPVCSGFFRPELFSAPLIEQTSPPLDPSLFNIEVHEDKRKFVLYVREKTIYQRFIETNSDGKKDLSNEKPVHNLGKLTNVKLDVSYSGRYVSVLVESEREYFIYDIFGKDAWKIVASERDCSHIVWSSSSDTFAILKGGFTTKKVSIKKIENSSVKLVHDSIPTFGGSIDEIFGGLLLGVRYTNYPDENGYQLFTWEGSDAFGQESPEPYLPKPSFVAWDPLSGKCLMAYSDSYAIFSCHPIFKMEYYVEEKIQNAFWWNSTLFVNTEHDIKAVFVTSGKIFTTVLASLDVAIYSQISQKTLLDEQNSLDPIPLPKPKGVISFMDVVGDNLYVLDYLSQIYSINNISITPSIKFRMLVAAGLTKKAMEWIPFIAQEIHDYLADFLCAFGYTKEACSIDSLSSYKRLLLCYEHGHIKYGLDALTYLDDHRYFFKTDNIHSSSKTHEDDIDLARLYVRLGSVGEKKLDTFTTTSPHYNNHLLRPATTEEEVTTSNPQDEQDHELTRQEALNIIEQSYRRASVLDPSTLTHLIIFCSKYFPEKLDDIRNDINTKMESASEDEQVIYRQSLTMLALVTKDFGMATTLFEQSNKFSQAATLDNSLVHKWSEYLNSKPNALPVNILQ</sequence>
<evidence type="ECO:0000256" key="2">
    <source>
        <dbReference type="ARBA" id="ARBA00022737"/>
    </source>
</evidence>
<dbReference type="OMA" id="VECVFVD"/>
<dbReference type="RefSeq" id="XP_044565635.1">
    <property type="nucleotide sequence ID" value="XM_044703260.1"/>
</dbReference>
<keyword evidence="2" id="KW-0677">Repeat</keyword>
<dbReference type="SUPFAM" id="SSF50978">
    <property type="entry name" value="WD40 repeat-like"/>
    <property type="match status" value="1"/>
</dbReference>
<dbReference type="InterPro" id="IPR001680">
    <property type="entry name" value="WD40_rpt"/>
</dbReference>
<dbReference type="VEuPathDB" id="AmoebaDB:NfTy_037310"/>
<feature type="repeat" description="WD" evidence="3">
    <location>
        <begin position="220"/>
        <end position="261"/>
    </location>
</feature>
<dbReference type="InterPro" id="IPR015943">
    <property type="entry name" value="WD40/YVTN_repeat-like_dom_sf"/>
</dbReference>
<dbReference type="AlphaFoldDB" id="A0A6A5C2D6"/>
<evidence type="ECO:0000256" key="3">
    <source>
        <dbReference type="PROSITE-ProRule" id="PRU00221"/>
    </source>
</evidence>
<dbReference type="InterPro" id="IPR019775">
    <property type="entry name" value="WD40_repeat_CS"/>
</dbReference>
<name>A0A6A5C2D6_NAEFO</name>
<dbReference type="PROSITE" id="PS50082">
    <property type="entry name" value="WD_REPEATS_2"/>
    <property type="match status" value="1"/>
</dbReference>
<keyword evidence="1 3" id="KW-0853">WD repeat</keyword>
<proteinExistence type="predicted"/>
<evidence type="ECO:0000313" key="5">
    <source>
        <dbReference type="Proteomes" id="UP000444721"/>
    </source>
</evidence>